<dbReference type="AlphaFoldDB" id="A0A9W4SAL1"/>
<gene>
    <name evidence="3" type="ORF">CGXH109_LOCUS148775</name>
</gene>
<dbReference type="CDD" id="cd00229">
    <property type="entry name" value="SGNH_hydrolase"/>
    <property type="match status" value="1"/>
</dbReference>
<dbReference type="Pfam" id="PF13472">
    <property type="entry name" value="Lipase_GDSL_2"/>
    <property type="match status" value="1"/>
</dbReference>
<comment type="caution">
    <text evidence="3">The sequence shown here is derived from an EMBL/GenBank/DDBJ whole genome shotgun (WGS) entry which is preliminary data.</text>
</comment>
<evidence type="ECO:0000313" key="4">
    <source>
        <dbReference type="Proteomes" id="UP001152533"/>
    </source>
</evidence>
<dbReference type="InterPro" id="IPR013830">
    <property type="entry name" value="SGNH_hydro"/>
</dbReference>
<evidence type="ECO:0000259" key="2">
    <source>
        <dbReference type="Pfam" id="PF13472"/>
    </source>
</evidence>
<feature type="domain" description="SGNH hydrolase-type esterase" evidence="2">
    <location>
        <begin position="11"/>
        <end position="181"/>
    </location>
</feature>
<organism evidence="3 4">
    <name type="scientific">Colletotrichum noveboracense</name>
    <dbReference type="NCBI Taxonomy" id="2664923"/>
    <lineage>
        <taxon>Eukaryota</taxon>
        <taxon>Fungi</taxon>
        <taxon>Dikarya</taxon>
        <taxon>Ascomycota</taxon>
        <taxon>Pezizomycotina</taxon>
        <taxon>Sordariomycetes</taxon>
        <taxon>Hypocreomycetidae</taxon>
        <taxon>Glomerellales</taxon>
        <taxon>Glomerellaceae</taxon>
        <taxon>Colletotrichum</taxon>
        <taxon>Colletotrichum gloeosporioides species complex</taxon>
    </lineage>
</organism>
<reference evidence="3" key="1">
    <citation type="submission" date="2022-08" db="EMBL/GenBank/DDBJ databases">
        <authorList>
            <person name="Giroux E."/>
            <person name="Giroux E."/>
        </authorList>
    </citation>
    <scope>NUCLEOTIDE SEQUENCE</scope>
    <source>
        <strain evidence="3">H1091258</strain>
    </source>
</reference>
<dbReference type="SUPFAM" id="SSF52266">
    <property type="entry name" value="SGNH hydrolase"/>
    <property type="match status" value="1"/>
</dbReference>
<dbReference type="InterPro" id="IPR051532">
    <property type="entry name" value="Ester_Hydrolysis_Enzymes"/>
</dbReference>
<dbReference type="EMBL" id="CAMGZC010002930">
    <property type="protein sequence ID" value="CAI0655402.1"/>
    <property type="molecule type" value="Genomic_DNA"/>
</dbReference>
<dbReference type="Gene3D" id="3.40.50.1110">
    <property type="entry name" value="SGNH hydrolase"/>
    <property type="match status" value="1"/>
</dbReference>
<accession>A0A9W4SAL1</accession>
<name>A0A9W4SAL1_9PEZI</name>
<sequence length="242" mass="27149">MAKEKTLRIFCFGDSLTAGFSAYGSVYHPYSIALTQKLSKDLSHTQVIATDNGMPGDVVTQGAFAQRFASEVYDWVIILGGTNDLAYSVPPEKIFQSLLAVYNTALEKGSKVLALTVPETAIKHTKVDAARSQLNSAILSHEAPNYYAFDLNARIPYHALPDRERKKYWDDGVHFTPAGYDWMGGHIAEALGNFIELERDPNSRRSRRTKRYKEEDISFDEESGDPRSLSEGYVVVRMRDLD</sequence>
<dbReference type="PANTHER" id="PTHR30383">
    <property type="entry name" value="THIOESTERASE 1/PROTEASE 1/LYSOPHOSPHOLIPASE L1"/>
    <property type="match status" value="1"/>
</dbReference>
<dbReference type="PANTHER" id="PTHR30383:SF19">
    <property type="entry name" value="FIBRONECTIN TYPE-III DOMAIN-CONTAINING PROTEIN"/>
    <property type="match status" value="1"/>
</dbReference>
<proteinExistence type="predicted"/>
<evidence type="ECO:0000256" key="1">
    <source>
        <dbReference type="SAM" id="MobiDB-lite"/>
    </source>
</evidence>
<dbReference type="InterPro" id="IPR036514">
    <property type="entry name" value="SGNH_hydro_sf"/>
</dbReference>
<protein>
    <recommendedName>
        <fullName evidence="2">SGNH hydrolase-type esterase domain-containing protein</fullName>
    </recommendedName>
</protein>
<keyword evidence="4" id="KW-1185">Reference proteome</keyword>
<evidence type="ECO:0000313" key="3">
    <source>
        <dbReference type="EMBL" id="CAI0655402.1"/>
    </source>
</evidence>
<feature type="region of interest" description="Disordered" evidence="1">
    <location>
        <begin position="202"/>
        <end position="228"/>
    </location>
</feature>
<dbReference type="Proteomes" id="UP001152533">
    <property type="component" value="Unassembled WGS sequence"/>
</dbReference>
<dbReference type="GO" id="GO:0004622">
    <property type="term" value="F:phosphatidylcholine lysophospholipase activity"/>
    <property type="evidence" value="ECO:0007669"/>
    <property type="project" value="TreeGrafter"/>
</dbReference>